<proteinExistence type="inferred from homology"/>
<feature type="transmembrane region" description="Helical" evidence="8">
    <location>
        <begin position="488"/>
        <end position="513"/>
    </location>
</feature>
<feature type="transmembrane region" description="Helical" evidence="8">
    <location>
        <begin position="94"/>
        <end position="113"/>
    </location>
</feature>
<comment type="subcellular location">
    <subcellularLocation>
        <location evidence="1">Membrane</location>
        <topology evidence="1">Multi-pass membrane protein</topology>
    </subcellularLocation>
</comment>
<dbReference type="InterPro" id="IPR005829">
    <property type="entry name" value="Sugar_transporter_CS"/>
</dbReference>
<evidence type="ECO:0000256" key="5">
    <source>
        <dbReference type="ARBA" id="ARBA00022989"/>
    </source>
</evidence>
<comment type="similarity">
    <text evidence="2 7">Belongs to the major facilitator superfamily. Sugar transporter (TC 2.A.1.1) family.</text>
</comment>
<keyword evidence="4 8" id="KW-0812">Transmembrane</keyword>
<keyword evidence="3 7" id="KW-0813">Transport</keyword>
<feature type="transmembrane region" description="Helical" evidence="8">
    <location>
        <begin position="525"/>
        <end position="543"/>
    </location>
</feature>
<organism evidence="10 11">
    <name type="scientific">Caenorhabditis bovis</name>
    <dbReference type="NCBI Taxonomy" id="2654633"/>
    <lineage>
        <taxon>Eukaryota</taxon>
        <taxon>Metazoa</taxon>
        <taxon>Ecdysozoa</taxon>
        <taxon>Nematoda</taxon>
        <taxon>Chromadorea</taxon>
        <taxon>Rhabditida</taxon>
        <taxon>Rhabditina</taxon>
        <taxon>Rhabditomorpha</taxon>
        <taxon>Rhabditoidea</taxon>
        <taxon>Rhabditidae</taxon>
        <taxon>Peloderinae</taxon>
        <taxon>Caenorhabditis</taxon>
    </lineage>
</organism>
<evidence type="ECO:0000313" key="11">
    <source>
        <dbReference type="Proteomes" id="UP000494206"/>
    </source>
</evidence>
<evidence type="ECO:0000256" key="8">
    <source>
        <dbReference type="SAM" id="Phobius"/>
    </source>
</evidence>
<feature type="transmembrane region" description="Helical" evidence="8">
    <location>
        <begin position="454"/>
        <end position="476"/>
    </location>
</feature>
<dbReference type="Proteomes" id="UP000494206">
    <property type="component" value="Unassembled WGS sequence"/>
</dbReference>
<evidence type="ECO:0000256" key="3">
    <source>
        <dbReference type="ARBA" id="ARBA00022448"/>
    </source>
</evidence>
<feature type="transmembrane region" description="Helical" evidence="8">
    <location>
        <begin position="119"/>
        <end position="140"/>
    </location>
</feature>
<evidence type="ECO:0000259" key="9">
    <source>
        <dbReference type="PROSITE" id="PS50850"/>
    </source>
</evidence>
<evidence type="ECO:0000256" key="4">
    <source>
        <dbReference type="ARBA" id="ARBA00022692"/>
    </source>
</evidence>
<feature type="transmembrane region" description="Helical" evidence="8">
    <location>
        <begin position="342"/>
        <end position="365"/>
    </location>
</feature>
<dbReference type="PROSITE" id="PS50850">
    <property type="entry name" value="MFS"/>
    <property type="match status" value="1"/>
</dbReference>
<feature type="transmembrane region" description="Helical" evidence="8">
    <location>
        <begin position="312"/>
        <end position="335"/>
    </location>
</feature>
<evidence type="ECO:0000313" key="10">
    <source>
        <dbReference type="EMBL" id="CAB3400418.1"/>
    </source>
</evidence>
<dbReference type="OrthoDB" id="6339427at2759"/>
<evidence type="ECO:0000256" key="1">
    <source>
        <dbReference type="ARBA" id="ARBA00004141"/>
    </source>
</evidence>
<feature type="transmembrane region" description="Helical" evidence="8">
    <location>
        <begin position="152"/>
        <end position="177"/>
    </location>
</feature>
<dbReference type="PROSITE" id="PS00217">
    <property type="entry name" value="SUGAR_TRANSPORT_2"/>
    <property type="match status" value="1"/>
</dbReference>
<feature type="transmembrane region" description="Helical" evidence="8">
    <location>
        <begin position="183"/>
        <end position="205"/>
    </location>
</feature>
<keyword evidence="6 8" id="KW-0472">Membrane</keyword>
<dbReference type="PRINTS" id="PR00171">
    <property type="entry name" value="SUGRTRNSPORT"/>
</dbReference>
<feature type="domain" description="Major facilitator superfamily (MFS) profile" evidence="9">
    <location>
        <begin position="25"/>
        <end position="547"/>
    </location>
</feature>
<feature type="transmembrane region" description="Helical" evidence="8">
    <location>
        <begin position="20"/>
        <end position="50"/>
    </location>
</feature>
<dbReference type="InterPro" id="IPR005828">
    <property type="entry name" value="MFS_sugar_transport-like"/>
</dbReference>
<dbReference type="GO" id="GO:0016324">
    <property type="term" value="C:apical plasma membrane"/>
    <property type="evidence" value="ECO:0007669"/>
    <property type="project" value="TreeGrafter"/>
</dbReference>
<evidence type="ECO:0000256" key="7">
    <source>
        <dbReference type="RuleBase" id="RU003346"/>
    </source>
</evidence>
<feature type="transmembrane region" description="Helical" evidence="8">
    <location>
        <begin position="275"/>
        <end position="297"/>
    </location>
</feature>
<dbReference type="PANTHER" id="PTHR48020">
    <property type="entry name" value="PROTON MYO-INOSITOL COTRANSPORTER"/>
    <property type="match status" value="1"/>
</dbReference>
<sequence>MQTVPNSTFPRPTTTPQLGLFVYLIALCAVIGGFLFGYDTGIVSSAMLYVPKHEKMKPMGKVWQEVIVSITPGFAALGSLLAGQSADYFGRKKVVIVSSFIFTIGGVICGVAIQKEMLLIGRILLGIAIGISSMVVPMYISETSPSHIRGQLITGFQLMITFGLLAANVFAGGFSYIDPTNVGWRLMMGFAAIPAAIQFVLFFCLPESPRWLYQNKQHEEAKQVLNKVYSHNNRWVEYEMGEINALCLEEENAAKSETGSWTIFRILRTPHVRKALIIGCLLQAFQQLSGINTLMYYTGKIIQSSGVGDEHIIIWISVAISAVNFFCTFIPLYLVDRIGRRVLLIISVLGVAITLLLMAASFYAINVDSASSLSPAFPLEGNDNNKCFAYRNCDYCVTDENCGFCQPMGNNNGYCLPISQTNGLSEMGPCTNTTLETSSTAKFDWMPDFCNSRFTFLPIILMVVYLSFFSSGYAPLPWVMNAEFYPLWARSTCVSIATAVNWLFNLAISLTFLSLTEAATKHGTFLIYAIITFIALCFVALMVPETRNYAIEEVELLFMTKKKRKELEEHIQVIMNKKPAIEAEMQF</sequence>
<dbReference type="InterPro" id="IPR050814">
    <property type="entry name" value="Myo-inositol_Transporter"/>
</dbReference>
<gene>
    <name evidence="10" type="ORF">CBOVIS_LOCUS3365</name>
</gene>
<feature type="transmembrane region" description="Helical" evidence="8">
    <location>
        <begin position="62"/>
        <end position="82"/>
    </location>
</feature>
<dbReference type="Gene3D" id="1.20.1250.20">
    <property type="entry name" value="MFS general substrate transporter like domains"/>
    <property type="match status" value="2"/>
</dbReference>
<dbReference type="EMBL" id="CADEPM010000002">
    <property type="protein sequence ID" value="CAB3400418.1"/>
    <property type="molecule type" value="Genomic_DNA"/>
</dbReference>
<evidence type="ECO:0000256" key="6">
    <source>
        <dbReference type="ARBA" id="ARBA00023136"/>
    </source>
</evidence>
<dbReference type="InterPro" id="IPR003663">
    <property type="entry name" value="Sugar/inositol_transpt"/>
</dbReference>
<dbReference type="AlphaFoldDB" id="A0A8S1EGT4"/>
<dbReference type="GO" id="GO:0005366">
    <property type="term" value="F:myo-inositol:proton symporter activity"/>
    <property type="evidence" value="ECO:0007669"/>
    <property type="project" value="TreeGrafter"/>
</dbReference>
<protein>
    <recommendedName>
        <fullName evidence="9">Major facilitator superfamily (MFS) profile domain-containing protein</fullName>
    </recommendedName>
</protein>
<dbReference type="InterPro" id="IPR036259">
    <property type="entry name" value="MFS_trans_sf"/>
</dbReference>
<dbReference type="SUPFAM" id="SSF103473">
    <property type="entry name" value="MFS general substrate transporter"/>
    <property type="match status" value="1"/>
</dbReference>
<comment type="caution">
    <text evidence="10">The sequence shown here is derived from an EMBL/GenBank/DDBJ whole genome shotgun (WGS) entry which is preliminary data.</text>
</comment>
<evidence type="ECO:0000256" key="2">
    <source>
        <dbReference type="ARBA" id="ARBA00010992"/>
    </source>
</evidence>
<dbReference type="NCBIfam" id="TIGR00879">
    <property type="entry name" value="SP"/>
    <property type="match status" value="1"/>
</dbReference>
<dbReference type="InterPro" id="IPR020846">
    <property type="entry name" value="MFS_dom"/>
</dbReference>
<accession>A0A8S1EGT4</accession>
<keyword evidence="5 8" id="KW-1133">Transmembrane helix</keyword>
<dbReference type="PANTHER" id="PTHR48020:SF12">
    <property type="entry name" value="PROTON MYO-INOSITOL COTRANSPORTER"/>
    <property type="match status" value="1"/>
</dbReference>
<name>A0A8S1EGT4_9PELO</name>
<reference evidence="10 11" key="1">
    <citation type="submission" date="2020-04" db="EMBL/GenBank/DDBJ databases">
        <authorList>
            <person name="Laetsch R D."/>
            <person name="Stevens L."/>
            <person name="Kumar S."/>
            <person name="Blaxter L. M."/>
        </authorList>
    </citation>
    <scope>NUCLEOTIDE SEQUENCE [LARGE SCALE GENOMIC DNA]</scope>
</reference>
<keyword evidence="11" id="KW-1185">Reference proteome</keyword>
<dbReference type="Pfam" id="PF00083">
    <property type="entry name" value="Sugar_tr"/>
    <property type="match status" value="2"/>
</dbReference>
<dbReference type="PROSITE" id="PS00216">
    <property type="entry name" value="SUGAR_TRANSPORT_1"/>
    <property type="match status" value="1"/>
</dbReference>